<sequence>MFSKLKDFYHSKTKSADQPQTVVRADQIEQQQEKMRMQERRRAEQEYARQHSEQIIEEKMQSFDNKTNRLKKKLNIAIITVFGLIILVFLILFFI</sequence>
<name>A0A0R1KQA8_9LACO</name>
<organism evidence="3 4">
    <name type="scientific">Companilactobacillus bobalius DSM 19674</name>
    <dbReference type="NCBI Taxonomy" id="1423788"/>
    <lineage>
        <taxon>Bacteria</taxon>
        <taxon>Bacillati</taxon>
        <taxon>Bacillota</taxon>
        <taxon>Bacilli</taxon>
        <taxon>Lactobacillales</taxon>
        <taxon>Lactobacillaceae</taxon>
        <taxon>Companilactobacillus</taxon>
        <taxon>Companilactobacillus bobalius</taxon>
    </lineage>
</organism>
<evidence type="ECO:0000313" key="4">
    <source>
        <dbReference type="Proteomes" id="UP000051515"/>
    </source>
</evidence>
<evidence type="ECO:0000313" key="3">
    <source>
        <dbReference type="EMBL" id="KRK82905.1"/>
    </source>
</evidence>
<dbReference type="PATRIC" id="fig|1423788.3.peg.1764"/>
<dbReference type="AlphaFoldDB" id="A0A0R1KQA8"/>
<dbReference type="STRING" id="1423788.FC78_GL001709"/>
<keyword evidence="2" id="KW-1133">Transmembrane helix</keyword>
<dbReference type="Proteomes" id="UP000051515">
    <property type="component" value="Unassembled WGS sequence"/>
</dbReference>
<reference evidence="3 4" key="1">
    <citation type="journal article" date="2015" name="Genome Announc.">
        <title>Expanding the biotechnology potential of lactobacilli through comparative genomics of 213 strains and associated genera.</title>
        <authorList>
            <person name="Sun Z."/>
            <person name="Harris H.M."/>
            <person name="McCann A."/>
            <person name="Guo C."/>
            <person name="Argimon S."/>
            <person name="Zhang W."/>
            <person name="Yang X."/>
            <person name="Jeffery I.B."/>
            <person name="Cooney J.C."/>
            <person name="Kagawa T.F."/>
            <person name="Liu W."/>
            <person name="Song Y."/>
            <person name="Salvetti E."/>
            <person name="Wrobel A."/>
            <person name="Rasinkangas P."/>
            <person name="Parkhill J."/>
            <person name="Rea M.C."/>
            <person name="O'Sullivan O."/>
            <person name="Ritari J."/>
            <person name="Douillard F.P."/>
            <person name="Paul Ross R."/>
            <person name="Yang R."/>
            <person name="Briner A.E."/>
            <person name="Felis G.E."/>
            <person name="de Vos W.M."/>
            <person name="Barrangou R."/>
            <person name="Klaenhammer T.R."/>
            <person name="Caufield P.W."/>
            <person name="Cui Y."/>
            <person name="Zhang H."/>
            <person name="O'Toole P.W."/>
        </authorList>
    </citation>
    <scope>NUCLEOTIDE SEQUENCE [LARGE SCALE GENOMIC DNA]</scope>
    <source>
        <strain evidence="3 4">DSM 19674</strain>
    </source>
</reference>
<feature type="compositionally biased region" description="Basic and acidic residues" evidence="1">
    <location>
        <begin position="1"/>
        <end position="10"/>
    </location>
</feature>
<keyword evidence="2" id="KW-0472">Membrane</keyword>
<evidence type="ECO:0000256" key="2">
    <source>
        <dbReference type="SAM" id="Phobius"/>
    </source>
</evidence>
<feature type="region of interest" description="Disordered" evidence="1">
    <location>
        <begin position="1"/>
        <end position="24"/>
    </location>
</feature>
<accession>A0A0R1KQA8</accession>
<feature type="transmembrane region" description="Helical" evidence="2">
    <location>
        <begin position="74"/>
        <end position="94"/>
    </location>
</feature>
<keyword evidence="2" id="KW-0812">Transmembrane</keyword>
<comment type="caution">
    <text evidence="3">The sequence shown here is derived from an EMBL/GenBank/DDBJ whole genome shotgun (WGS) entry which is preliminary data.</text>
</comment>
<gene>
    <name evidence="3" type="ORF">FC78_GL001709</name>
</gene>
<dbReference type="EMBL" id="AZDY01000037">
    <property type="protein sequence ID" value="KRK82905.1"/>
    <property type="molecule type" value="Genomic_DNA"/>
</dbReference>
<evidence type="ECO:0000256" key="1">
    <source>
        <dbReference type="SAM" id="MobiDB-lite"/>
    </source>
</evidence>
<keyword evidence="4" id="KW-1185">Reference proteome</keyword>
<proteinExistence type="predicted"/>
<protein>
    <submittedName>
        <fullName evidence="3">Uncharacterized protein</fullName>
    </submittedName>
</protein>
<dbReference type="RefSeq" id="WP_056952063.1">
    <property type="nucleotide sequence ID" value="NZ_AZDY01000037.1"/>
</dbReference>